<accession>A0A192H4E6</accession>
<evidence type="ECO:0000313" key="2">
    <source>
        <dbReference type="EMBL" id="ANK63245.1"/>
    </source>
</evidence>
<keyword evidence="1" id="KW-0472">Membrane</keyword>
<feature type="transmembrane region" description="Helical" evidence="1">
    <location>
        <begin position="146"/>
        <end position="166"/>
    </location>
</feature>
<dbReference type="EMBL" id="CP014873">
    <property type="protein sequence ID" value="ANK63245.1"/>
    <property type="molecule type" value="Genomic_DNA"/>
</dbReference>
<dbReference type="AlphaFoldDB" id="A0A192H4E6"/>
<organism evidence="2 3">
    <name type="scientific">Loigolactobacillus backii</name>
    <dbReference type="NCBI Taxonomy" id="375175"/>
    <lineage>
        <taxon>Bacteria</taxon>
        <taxon>Bacillati</taxon>
        <taxon>Bacillota</taxon>
        <taxon>Bacilli</taxon>
        <taxon>Lactobacillales</taxon>
        <taxon>Lactobacillaceae</taxon>
        <taxon>Loigolactobacillus</taxon>
    </lineage>
</organism>
<evidence type="ECO:0000256" key="1">
    <source>
        <dbReference type="SAM" id="Phobius"/>
    </source>
</evidence>
<feature type="transmembrane region" description="Helical" evidence="1">
    <location>
        <begin position="178"/>
        <end position="200"/>
    </location>
</feature>
<dbReference type="OrthoDB" id="1866959at2"/>
<dbReference type="RefSeq" id="WP_068280298.1">
    <property type="nucleotide sequence ID" value="NZ_CP014873.1"/>
</dbReference>
<dbReference type="Proteomes" id="UP000078582">
    <property type="component" value="Chromosome"/>
</dbReference>
<dbReference type="GeneID" id="42982787"/>
<feature type="transmembrane region" description="Helical" evidence="1">
    <location>
        <begin position="7"/>
        <end position="26"/>
    </location>
</feature>
<gene>
    <name evidence="2" type="ORF">AYR53_10995</name>
</gene>
<reference evidence="2 3" key="1">
    <citation type="submission" date="2016-03" db="EMBL/GenBank/DDBJ databases">
        <title>Pediococcus and Lactobacillus from brewery environment - whole genome sequencing and assembly.</title>
        <authorList>
            <person name="Behr J."/>
            <person name="Geissler A.J."/>
            <person name="Vogel R.F."/>
        </authorList>
    </citation>
    <scope>NUCLEOTIDE SEQUENCE [LARGE SCALE GENOMIC DNA]</scope>
    <source>
        <strain evidence="2 3">TMW 1.1989</strain>
    </source>
</reference>
<name>A0A192H4E6_9LACO</name>
<feature type="transmembrane region" description="Helical" evidence="1">
    <location>
        <begin position="66"/>
        <end position="86"/>
    </location>
</feature>
<proteinExistence type="predicted"/>
<dbReference type="STRING" id="375175.AYR53_10995"/>
<feature type="transmembrane region" description="Helical" evidence="1">
    <location>
        <begin position="116"/>
        <end position="139"/>
    </location>
</feature>
<protein>
    <submittedName>
        <fullName evidence="2">Uncharacterized protein</fullName>
    </submittedName>
</protein>
<evidence type="ECO:0000313" key="3">
    <source>
        <dbReference type="Proteomes" id="UP000078582"/>
    </source>
</evidence>
<keyword evidence="1" id="KW-0812">Transmembrane</keyword>
<keyword evidence="1" id="KW-1133">Transmembrane helix</keyword>
<keyword evidence="3" id="KW-1185">Reference proteome</keyword>
<sequence>MTNTGKFSVIYGLTIIYVGLAAMGLQTEVSKIYLPLCVFFASCTLGFGGLSFYLRPRQGTKKTQSLLKWYLIIINCVLPWLLVALVQVRALMLSLPAENSTTLGIVMWLLRPFDPIGSIFFCIIVQGFTFTLLYPIIWAPKIRRTWLVLFSVIGILLLSMGLMAIVGSPNGALEISVLTTFISLIVSCFIMPIMSVVLLIKGPAPATKQAKQNKLKKLIRTCRRALAGLQKAYPKGSSTRADNLMAAITTTMKAAQRGSVAGIDFDWFSLVRMFVDETTISSAAYFTAIDEMIDQVKRLQDGDYKITIPHFYCLQYTEGNRVMTIDIDFRDPQLSFDSSMITHWQAPYDHIVLSQRDKNRIYKNIRQELILMVPEKTKRLAKADKTMSIREAKRIIKKKKLDATGFFQSTGVIRTPAIKREPAGYAVFTVGDSSVRHYLSKSRALKAYINRLRIYKQAEYGQIVGLNVRLIKELGRIKMALKLAKYRKEAEQITQILVVLRDATASRNENIAALESFIMMANVRYLGDMQIPDYDEPYSWMNRVTGAKHFAEELVLLLKK</sequence>
<feature type="transmembrane region" description="Helical" evidence="1">
    <location>
        <begin position="32"/>
        <end position="54"/>
    </location>
</feature>